<keyword evidence="7" id="KW-0175">Coiled coil</keyword>
<dbReference type="Gene3D" id="1.10.287.130">
    <property type="match status" value="2"/>
</dbReference>
<dbReference type="PANTHER" id="PTHR43047:SF72">
    <property type="entry name" value="OSMOSENSING HISTIDINE PROTEIN KINASE SLN1"/>
    <property type="match status" value="1"/>
</dbReference>
<dbReference type="InterPro" id="IPR003594">
    <property type="entry name" value="HATPase_dom"/>
</dbReference>
<dbReference type="SUPFAM" id="SSF55874">
    <property type="entry name" value="ATPase domain of HSP90 chaperone/DNA topoisomerase II/histidine kinase"/>
    <property type="match status" value="2"/>
</dbReference>
<evidence type="ECO:0000259" key="8">
    <source>
        <dbReference type="PROSITE" id="PS50109"/>
    </source>
</evidence>
<dbReference type="AlphaFoldDB" id="A0A8A4THU9"/>
<keyword evidence="4" id="KW-0808">Transferase</keyword>
<proteinExistence type="predicted"/>
<evidence type="ECO:0000256" key="2">
    <source>
        <dbReference type="ARBA" id="ARBA00012438"/>
    </source>
</evidence>
<dbReference type="GO" id="GO:0000155">
    <property type="term" value="F:phosphorelay sensor kinase activity"/>
    <property type="evidence" value="ECO:0007669"/>
    <property type="project" value="InterPro"/>
</dbReference>
<dbReference type="Pfam" id="PF02518">
    <property type="entry name" value="HATPase_c"/>
    <property type="match status" value="2"/>
</dbReference>
<evidence type="ECO:0000256" key="6">
    <source>
        <dbReference type="PROSITE-ProRule" id="PRU00169"/>
    </source>
</evidence>
<sequence>MLAKILVVDDETDLEILISQKFRREIRNKEIAFEFAHNGKEALDKLEELPDIDVVLTDINMPEMDGLSFLQNLKARDKMMQAIVVSAYGDLENIRAAMNRGAYDFLTKPIDFDDLKITLRKTLEHVRELREAERAQEEKRQAQEDALAQELKAKEAQRKLIEHLRRLDKLKDDFLANTSHELRTPLNGIIGIVESLLDGAGGDVNDKVRQNLAMVVASGKRLASLVDDILDFSKMKTGEVHLKREPVDLHAAVEDVFQLSAPLMIGKELTLENQLPEDLPAVDADPNRLAQILHNLIGNALKFTERGSITVSAHRADDRVTVEVRDTGVGIPTEKFEDIFKMFEQVEVSATRSHGGTGLGLAITRNLVELHGGHIQVESELGQGSVFRFTLQVSEDAPTVKTERVIQITQPPLSNESLEFANLAHQAFSRGEYRVLVVDDEPVNQQVLANHLSLRDFLVVQAMNGIEALKRVEDGERFDLVILDIMMPGMSGYEVAQRIRDVYSLVELPILMLTAKNQSKDFVQGLECGANDYITKPFDKRELLARVDTLLALKAAVGELQTHQAELLALTERAEEMTRAEEEARQSDQQKSDFLAIMSHELRTPLNAIIGYSEILHEDLESEDQSPFVPDVLKIQSSAKQLLSLINNVLDLTKIERGKMELYLEQYKLSSLVEEVAITLKPLVGKNGNHLTLEVEEGIGLVKGDVTKTRQILLNLLSNACKFTRRGKIVLRVSLGDDSETLCFQIRDTGIGMTREQLARLFKPFSQGDASTSKHYGGSGLGLVITKRIAEMMGGQVSVASELGEGSTFTVNLPREVHIAAREF</sequence>
<dbReference type="InterPro" id="IPR001789">
    <property type="entry name" value="Sig_transdc_resp-reg_receiver"/>
</dbReference>
<reference evidence="10" key="1">
    <citation type="submission" date="2021-03" db="EMBL/GenBank/DDBJ databases">
        <title>Acanthopleuribacteraceae sp. M133.</title>
        <authorList>
            <person name="Wang G."/>
        </authorList>
    </citation>
    <scope>NUCLEOTIDE SEQUENCE</scope>
    <source>
        <strain evidence="10">M133</strain>
    </source>
</reference>
<dbReference type="SUPFAM" id="SSF52172">
    <property type="entry name" value="CheY-like"/>
    <property type="match status" value="2"/>
</dbReference>
<protein>
    <recommendedName>
        <fullName evidence="2">histidine kinase</fullName>
        <ecNumber evidence="2">2.7.13.3</ecNumber>
    </recommendedName>
</protein>
<dbReference type="SMART" id="SM00448">
    <property type="entry name" value="REC"/>
    <property type="match status" value="2"/>
</dbReference>
<evidence type="ECO:0000259" key="9">
    <source>
        <dbReference type="PROSITE" id="PS50110"/>
    </source>
</evidence>
<evidence type="ECO:0000256" key="3">
    <source>
        <dbReference type="ARBA" id="ARBA00022553"/>
    </source>
</evidence>
<feature type="domain" description="Response regulatory" evidence="9">
    <location>
        <begin position="434"/>
        <end position="551"/>
    </location>
</feature>
<evidence type="ECO:0000256" key="5">
    <source>
        <dbReference type="ARBA" id="ARBA00022777"/>
    </source>
</evidence>
<evidence type="ECO:0000256" key="1">
    <source>
        <dbReference type="ARBA" id="ARBA00000085"/>
    </source>
</evidence>
<dbReference type="Pfam" id="PF00512">
    <property type="entry name" value="HisKA"/>
    <property type="match status" value="2"/>
</dbReference>
<feature type="modified residue" description="4-aspartylphosphate" evidence="6">
    <location>
        <position position="484"/>
    </location>
</feature>
<dbReference type="PROSITE" id="PS50109">
    <property type="entry name" value="HIS_KIN"/>
    <property type="match status" value="2"/>
</dbReference>
<name>A0A8A4THU9_SULCO</name>
<dbReference type="InterPro" id="IPR036097">
    <property type="entry name" value="HisK_dim/P_sf"/>
</dbReference>
<feature type="modified residue" description="4-aspartylphosphate" evidence="6">
    <location>
        <position position="58"/>
    </location>
</feature>
<dbReference type="CDD" id="cd17536">
    <property type="entry name" value="REC_YesN-like"/>
    <property type="match status" value="1"/>
</dbReference>
<dbReference type="PANTHER" id="PTHR43047">
    <property type="entry name" value="TWO-COMPONENT HISTIDINE PROTEIN KINASE"/>
    <property type="match status" value="1"/>
</dbReference>
<comment type="catalytic activity">
    <reaction evidence="1">
        <text>ATP + protein L-histidine = ADP + protein N-phospho-L-histidine.</text>
        <dbReference type="EC" id="2.7.13.3"/>
    </reaction>
</comment>
<dbReference type="InterPro" id="IPR011006">
    <property type="entry name" value="CheY-like_superfamily"/>
</dbReference>
<dbReference type="InterPro" id="IPR005467">
    <property type="entry name" value="His_kinase_dom"/>
</dbReference>
<evidence type="ECO:0000313" key="10">
    <source>
        <dbReference type="EMBL" id="QTD49077.1"/>
    </source>
</evidence>
<accession>A0A8A4THU9</accession>
<evidence type="ECO:0000256" key="7">
    <source>
        <dbReference type="SAM" id="Coils"/>
    </source>
</evidence>
<feature type="coiled-coil region" evidence="7">
    <location>
        <begin position="553"/>
        <end position="590"/>
    </location>
</feature>
<dbReference type="SUPFAM" id="SSF47384">
    <property type="entry name" value="Homodimeric domain of signal transducing histidine kinase"/>
    <property type="match status" value="2"/>
</dbReference>
<dbReference type="PRINTS" id="PR00344">
    <property type="entry name" value="BCTRLSENSOR"/>
</dbReference>
<dbReference type="KEGG" id="scor:J3U87_26115"/>
<dbReference type="Pfam" id="PF00072">
    <property type="entry name" value="Response_reg"/>
    <property type="match status" value="2"/>
</dbReference>
<dbReference type="SMART" id="SM00388">
    <property type="entry name" value="HisKA"/>
    <property type="match status" value="2"/>
</dbReference>
<dbReference type="EC" id="2.7.13.3" evidence="2"/>
<dbReference type="InterPro" id="IPR003661">
    <property type="entry name" value="HisK_dim/P_dom"/>
</dbReference>
<evidence type="ECO:0000256" key="4">
    <source>
        <dbReference type="ARBA" id="ARBA00022679"/>
    </source>
</evidence>
<feature type="coiled-coil region" evidence="7">
    <location>
        <begin position="119"/>
        <end position="173"/>
    </location>
</feature>
<evidence type="ECO:0000313" key="11">
    <source>
        <dbReference type="Proteomes" id="UP000663929"/>
    </source>
</evidence>
<keyword evidence="5" id="KW-0418">Kinase</keyword>
<dbReference type="EMBL" id="CP071793">
    <property type="protein sequence ID" value="QTD49077.1"/>
    <property type="molecule type" value="Genomic_DNA"/>
</dbReference>
<dbReference type="RefSeq" id="WP_272932421.1">
    <property type="nucleotide sequence ID" value="NZ_CP071793.1"/>
</dbReference>
<dbReference type="SMART" id="SM00387">
    <property type="entry name" value="HATPase_c"/>
    <property type="match status" value="2"/>
</dbReference>
<dbReference type="PROSITE" id="PS50110">
    <property type="entry name" value="RESPONSE_REGULATORY"/>
    <property type="match status" value="2"/>
</dbReference>
<organism evidence="10 11">
    <name type="scientific">Sulfidibacter corallicola</name>
    <dbReference type="NCBI Taxonomy" id="2818388"/>
    <lineage>
        <taxon>Bacteria</taxon>
        <taxon>Pseudomonadati</taxon>
        <taxon>Acidobacteriota</taxon>
        <taxon>Holophagae</taxon>
        <taxon>Acanthopleuribacterales</taxon>
        <taxon>Acanthopleuribacteraceae</taxon>
        <taxon>Sulfidibacter</taxon>
    </lineage>
</organism>
<dbReference type="InterPro" id="IPR004358">
    <property type="entry name" value="Sig_transdc_His_kin-like_C"/>
</dbReference>
<dbReference type="FunFam" id="3.30.565.10:FF:000010">
    <property type="entry name" value="Sensor histidine kinase RcsC"/>
    <property type="match status" value="2"/>
</dbReference>
<dbReference type="GO" id="GO:0005886">
    <property type="term" value="C:plasma membrane"/>
    <property type="evidence" value="ECO:0007669"/>
    <property type="project" value="TreeGrafter"/>
</dbReference>
<dbReference type="CDD" id="cd16922">
    <property type="entry name" value="HATPase_EvgS-ArcB-TorS-like"/>
    <property type="match status" value="2"/>
</dbReference>
<dbReference type="Gene3D" id="3.30.565.10">
    <property type="entry name" value="Histidine kinase-like ATPase, C-terminal domain"/>
    <property type="match status" value="2"/>
</dbReference>
<feature type="domain" description="Histidine kinase" evidence="8">
    <location>
        <begin position="177"/>
        <end position="395"/>
    </location>
</feature>
<keyword evidence="3 6" id="KW-0597">Phosphoprotein</keyword>
<feature type="domain" description="Response regulatory" evidence="9">
    <location>
        <begin position="4"/>
        <end position="123"/>
    </location>
</feature>
<dbReference type="InterPro" id="IPR036890">
    <property type="entry name" value="HATPase_C_sf"/>
</dbReference>
<dbReference type="GO" id="GO:0009927">
    <property type="term" value="F:histidine phosphotransfer kinase activity"/>
    <property type="evidence" value="ECO:0007669"/>
    <property type="project" value="TreeGrafter"/>
</dbReference>
<keyword evidence="11" id="KW-1185">Reference proteome</keyword>
<dbReference type="CDD" id="cd00082">
    <property type="entry name" value="HisKA"/>
    <property type="match status" value="2"/>
</dbReference>
<dbReference type="Gene3D" id="3.40.50.2300">
    <property type="match status" value="2"/>
</dbReference>
<dbReference type="Proteomes" id="UP000663929">
    <property type="component" value="Chromosome"/>
</dbReference>
<gene>
    <name evidence="10" type="ORF">J3U87_26115</name>
</gene>
<feature type="domain" description="Histidine kinase" evidence="8">
    <location>
        <begin position="597"/>
        <end position="817"/>
    </location>
</feature>